<evidence type="ECO:0000256" key="1">
    <source>
        <dbReference type="SAM" id="MobiDB-lite"/>
    </source>
</evidence>
<evidence type="ECO:0008006" key="4">
    <source>
        <dbReference type="Google" id="ProtNLM"/>
    </source>
</evidence>
<dbReference type="EMBL" id="AUSU01007571">
    <property type="protein sequence ID" value="EPS60438.1"/>
    <property type="molecule type" value="Genomic_DNA"/>
</dbReference>
<dbReference type="OrthoDB" id="910206at2759"/>
<dbReference type="AlphaFoldDB" id="S8DCC2"/>
<accession>S8DCC2</accession>
<feature type="region of interest" description="Disordered" evidence="1">
    <location>
        <begin position="154"/>
        <end position="185"/>
    </location>
</feature>
<sequence>MKLTPAKGGPGLLAKRKHYSQLSRLFYRCGSRRTDFVRQLEKEVRFSCPGTQIRGKPHILSKQKTWKRDFAVIHSMMSRSGVGLDDSTHTVVTDDGVWEELVKEFPMYKKLKRRKWPYYHRWLNIFGQDRACGADAQSFNDARQHLEAMLQEDTEPDMEHTHTTTPIAGGTPRSDYDDPMDMLDTEPNRRVTRKKRRVMPGLLEDKALIDGI</sequence>
<proteinExistence type="predicted"/>
<gene>
    <name evidence="2" type="ORF">M569_14365</name>
</gene>
<keyword evidence="3" id="KW-1185">Reference proteome</keyword>
<protein>
    <recommendedName>
        <fullName evidence="4">Myb/SANT-like domain-containing protein</fullName>
    </recommendedName>
</protein>
<evidence type="ECO:0000313" key="2">
    <source>
        <dbReference type="EMBL" id="EPS60438.1"/>
    </source>
</evidence>
<dbReference type="Proteomes" id="UP000015453">
    <property type="component" value="Unassembled WGS sequence"/>
</dbReference>
<dbReference type="PANTHER" id="PTHR46250">
    <property type="entry name" value="MYB/SANT-LIKE DNA-BINDING DOMAIN PROTEIN-RELATED"/>
    <property type="match status" value="1"/>
</dbReference>
<evidence type="ECO:0000313" key="3">
    <source>
        <dbReference type="Proteomes" id="UP000015453"/>
    </source>
</evidence>
<reference evidence="2 3" key="1">
    <citation type="journal article" date="2013" name="BMC Genomics">
        <title>The miniature genome of a carnivorous plant Genlisea aurea contains a low number of genes and short non-coding sequences.</title>
        <authorList>
            <person name="Leushkin E.V."/>
            <person name="Sutormin R.A."/>
            <person name="Nabieva E.R."/>
            <person name="Penin A.A."/>
            <person name="Kondrashov A.S."/>
            <person name="Logacheva M.D."/>
        </authorList>
    </citation>
    <scope>NUCLEOTIDE SEQUENCE [LARGE SCALE GENOMIC DNA]</scope>
</reference>
<comment type="caution">
    <text evidence="2">The sequence shown here is derived from an EMBL/GenBank/DDBJ whole genome shotgun (WGS) entry which is preliminary data.</text>
</comment>
<feature type="non-terminal residue" evidence="2">
    <location>
        <position position="212"/>
    </location>
</feature>
<name>S8DCC2_9LAMI</name>
<organism evidence="2 3">
    <name type="scientific">Genlisea aurea</name>
    <dbReference type="NCBI Taxonomy" id="192259"/>
    <lineage>
        <taxon>Eukaryota</taxon>
        <taxon>Viridiplantae</taxon>
        <taxon>Streptophyta</taxon>
        <taxon>Embryophyta</taxon>
        <taxon>Tracheophyta</taxon>
        <taxon>Spermatophyta</taxon>
        <taxon>Magnoliopsida</taxon>
        <taxon>eudicotyledons</taxon>
        <taxon>Gunneridae</taxon>
        <taxon>Pentapetalae</taxon>
        <taxon>asterids</taxon>
        <taxon>lamiids</taxon>
        <taxon>Lamiales</taxon>
        <taxon>Lentibulariaceae</taxon>
        <taxon>Genlisea</taxon>
    </lineage>
</organism>